<evidence type="ECO:0000313" key="2">
    <source>
        <dbReference type="Proteomes" id="UP000647587"/>
    </source>
</evidence>
<proteinExistence type="predicted"/>
<protein>
    <submittedName>
        <fullName evidence="1">Uncharacterized protein</fullName>
    </submittedName>
</protein>
<name>A0ABQ2EGF5_9DEIO</name>
<keyword evidence="2" id="KW-1185">Reference proteome</keyword>
<organism evidence="1 2">
    <name type="scientific">Deinococcus malanensis</name>
    <dbReference type="NCBI Taxonomy" id="1706855"/>
    <lineage>
        <taxon>Bacteria</taxon>
        <taxon>Thermotogati</taxon>
        <taxon>Deinococcota</taxon>
        <taxon>Deinococci</taxon>
        <taxon>Deinococcales</taxon>
        <taxon>Deinococcaceae</taxon>
        <taxon>Deinococcus</taxon>
    </lineage>
</organism>
<comment type="caution">
    <text evidence="1">The sequence shown here is derived from an EMBL/GenBank/DDBJ whole genome shotgun (WGS) entry which is preliminary data.</text>
</comment>
<reference evidence="2" key="1">
    <citation type="journal article" date="2019" name="Int. J. Syst. Evol. Microbiol.">
        <title>The Global Catalogue of Microorganisms (GCM) 10K type strain sequencing project: providing services to taxonomists for standard genome sequencing and annotation.</title>
        <authorList>
            <consortium name="The Broad Institute Genomics Platform"/>
            <consortium name="The Broad Institute Genome Sequencing Center for Infectious Disease"/>
            <person name="Wu L."/>
            <person name="Ma J."/>
        </authorList>
    </citation>
    <scope>NUCLEOTIDE SEQUENCE [LARGE SCALE GENOMIC DNA]</scope>
    <source>
        <strain evidence="2">JCM 30331</strain>
    </source>
</reference>
<dbReference type="Proteomes" id="UP000647587">
    <property type="component" value="Unassembled WGS sequence"/>
</dbReference>
<dbReference type="EMBL" id="BMPP01000001">
    <property type="protein sequence ID" value="GGK11610.1"/>
    <property type="molecule type" value="Genomic_DNA"/>
</dbReference>
<gene>
    <name evidence="1" type="ORF">GCM10008955_01040</name>
</gene>
<sequence>MSKKAQKRAARRKRIFTHLAVQPPPDGARNWPVFQERRGRYRTTPTELQRQAVREPFYLRLSHPVS</sequence>
<evidence type="ECO:0000313" key="1">
    <source>
        <dbReference type="EMBL" id="GGK11610.1"/>
    </source>
</evidence>
<accession>A0ABQ2EGF5</accession>